<evidence type="ECO:0000256" key="1">
    <source>
        <dbReference type="SAM" id="MobiDB-lite"/>
    </source>
</evidence>
<dbReference type="EMBL" id="CALNXJ010000027">
    <property type="protein sequence ID" value="CAH3133507.1"/>
    <property type="molecule type" value="Genomic_DNA"/>
</dbReference>
<feature type="region of interest" description="Disordered" evidence="1">
    <location>
        <begin position="168"/>
        <end position="209"/>
    </location>
</feature>
<sequence length="226" mass="24664">MHCKNAKTPRTTAGEAKLLKKGTLGAILLLAVARNHPKVILKVSIAAHTASLMASKNDFLDDDDDICDIFSGQEYCKLMQPGGILSKDNLLNISFSFNTDVYHVMGLESLKPDSTINYHLYITGSSSGRSVATDGMRKVTADDGEIMSIKNKKVTRCDATACAEPAAREELAEMSDGEDDENGDEEGDVEYSVSESCDKKEKKVGRKAKWSQQMLDNTVDFIISSN</sequence>
<gene>
    <name evidence="2" type="ORF">PMEA_00015127</name>
</gene>
<evidence type="ECO:0000313" key="2">
    <source>
        <dbReference type="EMBL" id="CAH3133507.1"/>
    </source>
</evidence>
<organism evidence="2 3">
    <name type="scientific">Pocillopora meandrina</name>
    <dbReference type="NCBI Taxonomy" id="46732"/>
    <lineage>
        <taxon>Eukaryota</taxon>
        <taxon>Metazoa</taxon>
        <taxon>Cnidaria</taxon>
        <taxon>Anthozoa</taxon>
        <taxon>Hexacorallia</taxon>
        <taxon>Scleractinia</taxon>
        <taxon>Astrocoeniina</taxon>
        <taxon>Pocilloporidae</taxon>
        <taxon>Pocillopora</taxon>
    </lineage>
</organism>
<keyword evidence="3" id="KW-1185">Reference proteome</keyword>
<dbReference type="Proteomes" id="UP001159428">
    <property type="component" value="Unassembled WGS sequence"/>
</dbReference>
<comment type="caution">
    <text evidence="2">The sequence shown here is derived from an EMBL/GenBank/DDBJ whole genome shotgun (WGS) entry which is preliminary data.</text>
</comment>
<feature type="compositionally biased region" description="Acidic residues" evidence="1">
    <location>
        <begin position="172"/>
        <end position="189"/>
    </location>
</feature>
<accession>A0AAU9X2R8</accession>
<evidence type="ECO:0000313" key="3">
    <source>
        <dbReference type="Proteomes" id="UP001159428"/>
    </source>
</evidence>
<proteinExistence type="predicted"/>
<reference evidence="2 3" key="1">
    <citation type="submission" date="2022-05" db="EMBL/GenBank/DDBJ databases">
        <authorList>
            <consortium name="Genoscope - CEA"/>
            <person name="William W."/>
        </authorList>
    </citation>
    <scope>NUCLEOTIDE SEQUENCE [LARGE SCALE GENOMIC DNA]</scope>
</reference>
<protein>
    <submittedName>
        <fullName evidence="2">Uncharacterized protein</fullName>
    </submittedName>
</protein>
<name>A0AAU9X2R8_9CNID</name>
<dbReference type="AlphaFoldDB" id="A0AAU9X2R8"/>